<gene>
    <name evidence="2" type="ORF">ERS852571_01820</name>
</gene>
<evidence type="ECO:0000256" key="1">
    <source>
        <dbReference type="SAM" id="MobiDB-lite"/>
    </source>
</evidence>
<feature type="region of interest" description="Disordered" evidence="1">
    <location>
        <begin position="1"/>
        <end position="22"/>
    </location>
</feature>
<evidence type="ECO:0000313" key="2">
    <source>
        <dbReference type="EMBL" id="CUM98803.1"/>
    </source>
</evidence>
<sequence length="104" mass="11470">MKKRKKRRSKTEGGDKLPFDDEMGKNQKAIKVLQRLFDAGYGTEKEIVNMAMDEMLALPGVNVADLCIISELQKSIKANKVISYLSGKTEVKEETKGAGYGGTT</sequence>
<evidence type="ECO:0000313" key="3">
    <source>
        <dbReference type="Proteomes" id="UP000095553"/>
    </source>
</evidence>
<dbReference type="EMBL" id="CYXY01000010">
    <property type="protein sequence ID" value="CUM98803.1"/>
    <property type="molecule type" value="Genomic_DNA"/>
</dbReference>
<protein>
    <submittedName>
        <fullName evidence="2">Uncharacterized protein</fullName>
    </submittedName>
</protein>
<feature type="compositionally biased region" description="Basic and acidic residues" evidence="1">
    <location>
        <begin position="10"/>
        <end position="22"/>
    </location>
</feature>
<dbReference type="Proteomes" id="UP000095553">
    <property type="component" value="Unassembled WGS sequence"/>
</dbReference>
<accession>A0A173T7Q1</accession>
<organism evidence="2 3">
    <name type="scientific">Anaerostipes hadrus</name>
    <dbReference type="NCBI Taxonomy" id="649756"/>
    <lineage>
        <taxon>Bacteria</taxon>
        <taxon>Bacillati</taxon>
        <taxon>Bacillota</taxon>
        <taxon>Clostridia</taxon>
        <taxon>Lachnospirales</taxon>
        <taxon>Lachnospiraceae</taxon>
        <taxon>Anaerostipes</taxon>
    </lineage>
</organism>
<proteinExistence type="predicted"/>
<dbReference type="RefSeq" id="WP_080786897.1">
    <property type="nucleotide sequence ID" value="NZ_CYXY01000010.1"/>
</dbReference>
<reference evidence="2 3" key="1">
    <citation type="submission" date="2015-09" db="EMBL/GenBank/DDBJ databases">
        <authorList>
            <consortium name="Pathogen Informatics"/>
        </authorList>
    </citation>
    <scope>NUCLEOTIDE SEQUENCE [LARGE SCALE GENOMIC DNA]</scope>
    <source>
        <strain evidence="2 3">2789STDY5834959</strain>
    </source>
</reference>
<name>A0A173T7Q1_ANAHA</name>
<dbReference type="AlphaFoldDB" id="A0A173T7Q1"/>